<sequence length="413" mass="46128">MQFTPRVAVLDEAVLLEVAASRRLFGGEAALRERLCAEAQVLGCEAVAWGPTARAALAFARAGWHDGDGSMPLTQRLDRLPLHTVSELAREQATLVRLGCKTLGDVRRLPRGGLSRRFGKALLEALDQAYGLRPQAFEWLVLPERFETRLQLPSRVEDAQALVFGARRLLMQMSGWLAARHAGVRRFTFVWHYDFHRGRDAPERDELQIRTADLTRETSHFERLLSEHLAKTTLAAPVDDIRLCADEVEPLEEVSASLLQDPARGGESVTQLIERVSARLGADKVLRPVLRADHRPEHVQTWQPAGEAGLRKPVVALPALLPQPTWLLATPLRLAMQGQRPMYQGVLETVAGPCRLEAGWWDRDRSEAGETAAVARDYYVMFSAHAGLLWVYKERDVGAQGRNSPWFLHGIFG</sequence>
<dbReference type="AlphaFoldDB" id="A0A0G3BQF9"/>
<protein>
    <submittedName>
        <fullName evidence="2">DNA polymerase</fullName>
    </submittedName>
</protein>
<dbReference type="PANTHER" id="PTHR35369:SF2">
    <property type="entry name" value="BLR3025 PROTEIN"/>
    <property type="match status" value="1"/>
</dbReference>
<reference evidence="2 3" key="1">
    <citation type="submission" date="2015-05" db="EMBL/GenBank/DDBJ databases">
        <authorList>
            <person name="Tang B."/>
            <person name="Yu Y."/>
        </authorList>
    </citation>
    <scope>NUCLEOTIDE SEQUENCE [LARGE SCALE GENOMIC DNA]</scope>
    <source>
        <strain evidence="2 3">DSM 7029</strain>
    </source>
</reference>
<dbReference type="PANTHER" id="PTHR35369">
    <property type="entry name" value="BLR3025 PROTEIN-RELATED"/>
    <property type="match status" value="1"/>
</dbReference>
<dbReference type="InterPro" id="IPR043502">
    <property type="entry name" value="DNA/RNA_pol_sf"/>
</dbReference>
<gene>
    <name evidence="2" type="primary">imuB</name>
    <name evidence="2" type="ORF">AAW51_3532</name>
</gene>
<evidence type="ECO:0000256" key="1">
    <source>
        <dbReference type="ARBA" id="ARBA00022763"/>
    </source>
</evidence>
<dbReference type="CDD" id="cd03468">
    <property type="entry name" value="PolY_like"/>
    <property type="match status" value="1"/>
</dbReference>
<evidence type="ECO:0000313" key="3">
    <source>
        <dbReference type="Proteomes" id="UP000035352"/>
    </source>
</evidence>
<keyword evidence="3" id="KW-1185">Reference proteome</keyword>
<proteinExistence type="predicted"/>
<keyword evidence="1" id="KW-0227">DNA damage</keyword>
<dbReference type="Proteomes" id="UP000035352">
    <property type="component" value="Chromosome"/>
</dbReference>
<dbReference type="STRING" id="413882.AAW51_3532"/>
<dbReference type="KEGG" id="pbh:AAW51_3532"/>
<dbReference type="PATRIC" id="fig|413882.6.peg.3689"/>
<dbReference type="EMBL" id="CP011371">
    <property type="protein sequence ID" value="AKJ30223.1"/>
    <property type="molecule type" value="Genomic_DNA"/>
</dbReference>
<name>A0A0G3BQF9_9BURK</name>
<dbReference type="GO" id="GO:0006281">
    <property type="term" value="P:DNA repair"/>
    <property type="evidence" value="ECO:0007669"/>
    <property type="project" value="TreeGrafter"/>
</dbReference>
<dbReference type="SUPFAM" id="SSF56672">
    <property type="entry name" value="DNA/RNA polymerases"/>
    <property type="match status" value="1"/>
</dbReference>
<evidence type="ECO:0000313" key="2">
    <source>
        <dbReference type="EMBL" id="AKJ30223.1"/>
    </source>
</evidence>
<accession>A0A0G3BQF9</accession>
<dbReference type="InterPro" id="IPR050356">
    <property type="entry name" value="SulA_CellDiv_inhibitor"/>
</dbReference>
<organism evidence="2 3">
    <name type="scientific">Caldimonas brevitalea</name>
    <dbReference type="NCBI Taxonomy" id="413882"/>
    <lineage>
        <taxon>Bacteria</taxon>
        <taxon>Pseudomonadati</taxon>
        <taxon>Pseudomonadota</taxon>
        <taxon>Betaproteobacteria</taxon>
        <taxon>Burkholderiales</taxon>
        <taxon>Sphaerotilaceae</taxon>
        <taxon>Caldimonas</taxon>
    </lineage>
</organism>